<feature type="transmembrane region" description="Helical" evidence="5">
    <location>
        <begin position="183"/>
        <end position="211"/>
    </location>
</feature>
<dbReference type="NCBIfam" id="NF000825">
    <property type="entry name" value="PRK00068.1"/>
    <property type="match status" value="1"/>
</dbReference>
<protein>
    <recommendedName>
        <fullName evidence="5">UPF0182 protein AU252_18030</fullName>
    </recommendedName>
</protein>
<feature type="region of interest" description="Disordered" evidence="6">
    <location>
        <begin position="505"/>
        <end position="541"/>
    </location>
</feature>
<feature type="region of interest" description="Disordered" evidence="6">
    <location>
        <begin position="991"/>
        <end position="1019"/>
    </location>
</feature>
<reference evidence="7 8" key="1">
    <citation type="submission" date="2015-12" db="EMBL/GenBank/DDBJ databases">
        <authorList>
            <person name="Shamseldin A."/>
            <person name="Moawad H."/>
            <person name="Abd El-Rahim W.M."/>
            <person name="Sadowsky M.J."/>
        </authorList>
    </citation>
    <scope>NUCLEOTIDE SEQUENCE [LARGE SCALE GENOMIC DNA]</scope>
    <source>
        <strain evidence="7 8">Ar51</strain>
    </source>
</reference>
<dbReference type="AlphaFoldDB" id="A0A0U3QQZ8"/>
<proteinExistence type="inferred from homology"/>
<dbReference type="EMBL" id="CP013747">
    <property type="protein sequence ID" value="ALV42820.1"/>
    <property type="molecule type" value="Genomic_DNA"/>
</dbReference>
<comment type="similarity">
    <text evidence="5">Belongs to the UPF0182 family.</text>
</comment>
<feature type="transmembrane region" description="Helical" evidence="5">
    <location>
        <begin position="41"/>
        <end position="63"/>
    </location>
</feature>
<feature type="transmembrane region" description="Helical" evidence="5">
    <location>
        <begin position="137"/>
        <end position="158"/>
    </location>
</feature>
<dbReference type="Pfam" id="PF03699">
    <property type="entry name" value="UPF0182"/>
    <property type="match status" value="1"/>
</dbReference>
<feature type="transmembrane region" description="Helical" evidence="5">
    <location>
        <begin position="282"/>
        <end position="301"/>
    </location>
</feature>
<feature type="transmembrane region" description="Helical" evidence="5">
    <location>
        <begin position="308"/>
        <end position="328"/>
    </location>
</feature>
<feature type="compositionally biased region" description="Low complexity" evidence="6">
    <location>
        <begin position="918"/>
        <end position="929"/>
    </location>
</feature>
<keyword evidence="3 5" id="KW-1133">Transmembrane helix</keyword>
<feature type="region of interest" description="Disordered" evidence="6">
    <location>
        <begin position="918"/>
        <end position="941"/>
    </location>
</feature>
<evidence type="ECO:0000256" key="1">
    <source>
        <dbReference type="ARBA" id="ARBA00022475"/>
    </source>
</evidence>
<keyword evidence="4 5" id="KW-0472">Membrane</keyword>
<keyword evidence="2 5" id="KW-0812">Transmembrane</keyword>
<sequence length="1019" mass="110219">MPDVNRTHASHVNLTTSYEVPSLSRPTSPIPPGRPPSRRGALTPTLIVVAIAVVGFIFFANVWTDVLWYRQLGYFEVFVTENLSRIGIFLAGFALMFVAVFFAIRVAYHARPVYAPDSEMRDNLNRYQAQLEPVRRVVMVGLPILFGLFAGSAAASQWQKVLLFFNQEPFGQSDPEFGLDISFYLMTLPFLGLVTGFLISVVVVAGIAGILTHYLYGSIRLMERGVFTSRAAQIHLAVTGAAFLILLGANFWLDRYAALQGNGGRWAGALYTDVNAVIPTKAILAVAAGLVAILFIVAAVIGRWRLPVIGTAMLIITSILAGGVYPWVIQQFQVRPSEQTLEKDFIQRNIEMTRAAYGLDQIQVDRYDATNTASTGALAPDAQTTANIRLLDPNLISDAFSQLEQYRPYYQFPEALNVDRYEVDGKIQDTVIAVRELNPANVATNQQGWLNQHVVYTHGYGVVAAKGNKFTVDGKPEFLQSGIPSTGVLGDDSTYEPRIYFGEDSPEYSIVGAPSGSPHREQDRPSGKEGDGETQYTFTGNGGPNVGSFFNKVLYSIKFQSSDLLLSDGVNAESQILYDRSPRDRVEKVAPYLTVDGNSYPAVVDGRVKWIVDGYTTSQYYPYSQQEQLSAATADSQTTSGRTVALPNSSVNYIRNSVKATVDAYDGSVTLYAWDDQDPVLKAWQKVFPTSVKPYSEMSGDVMSHVRYPEDLFKVQRELLGRYHVTEPVSFYKSDEVWSVPNDPTVDTEGIKQPPFYMSLQMPDQEKPAFQLTSSFIPQIVNGTARNVLYGFLAADSDAGNEKGVKADSYGKLRLLQIPPETQVPGPGQAQNKFNSDPTVSQALNLLRQGASEVLNGNLLTLPVGGGILYVQPVYLKSTGETSYPTLQRVLVAFGDKVGFAPTLDGALKQLFGGDSGAAAGDSGNTGQTPPAPGTTPPVSAGAQADLKAALDEANAAIKAGQAALAAGDFAAYGEEQKKLAAALQKAIDAEGKIPAPAPEATPSPEATPTATPSPAASN</sequence>
<gene>
    <name evidence="7" type="ORF">AU252_18030</name>
</gene>
<evidence type="ECO:0000256" key="3">
    <source>
        <dbReference type="ARBA" id="ARBA00022989"/>
    </source>
</evidence>
<dbReference type="InterPro" id="IPR005372">
    <property type="entry name" value="UPF0182"/>
</dbReference>
<dbReference type="KEGG" id="psul:AU252_18030"/>
<comment type="subcellular location">
    <subcellularLocation>
        <location evidence="5">Cell membrane</location>
        <topology evidence="5">Multi-pass membrane protein</topology>
    </subcellularLocation>
</comment>
<dbReference type="GO" id="GO:0005576">
    <property type="term" value="C:extracellular region"/>
    <property type="evidence" value="ECO:0007669"/>
    <property type="project" value="TreeGrafter"/>
</dbReference>
<dbReference type="HAMAP" id="MF_01600">
    <property type="entry name" value="UPF0182"/>
    <property type="match status" value="1"/>
</dbReference>
<evidence type="ECO:0000313" key="8">
    <source>
        <dbReference type="Proteomes" id="UP000065151"/>
    </source>
</evidence>
<dbReference type="PANTHER" id="PTHR39344:SF1">
    <property type="entry name" value="UPF0182 PROTEIN SLL1060"/>
    <property type="match status" value="1"/>
</dbReference>
<name>A0A0U3QQZ8_9MICC</name>
<evidence type="ECO:0000256" key="4">
    <source>
        <dbReference type="ARBA" id="ARBA00023136"/>
    </source>
</evidence>
<feature type="transmembrane region" description="Helical" evidence="5">
    <location>
        <begin position="83"/>
        <end position="104"/>
    </location>
</feature>
<keyword evidence="1 5" id="KW-1003">Cell membrane</keyword>
<organism evidence="7">
    <name type="scientific">Pseudarthrobacter sulfonivorans</name>
    <dbReference type="NCBI Taxonomy" id="121292"/>
    <lineage>
        <taxon>Bacteria</taxon>
        <taxon>Bacillati</taxon>
        <taxon>Actinomycetota</taxon>
        <taxon>Actinomycetes</taxon>
        <taxon>Micrococcales</taxon>
        <taxon>Micrococcaceae</taxon>
        <taxon>Pseudarthrobacter</taxon>
    </lineage>
</organism>
<accession>A0A0U3QQZ8</accession>
<evidence type="ECO:0000313" key="7">
    <source>
        <dbReference type="EMBL" id="ALV42820.1"/>
    </source>
</evidence>
<feature type="transmembrane region" description="Helical" evidence="5">
    <location>
        <begin position="232"/>
        <end position="253"/>
    </location>
</feature>
<dbReference type="STRING" id="121292.AU252_18030"/>
<feature type="compositionally biased region" description="Low complexity" evidence="6">
    <location>
        <begin position="1003"/>
        <end position="1019"/>
    </location>
</feature>
<feature type="compositionally biased region" description="Basic and acidic residues" evidence="6">
    <location>
        <begin position="518"/>
        <end position="531"/>
    </location>
</feature>
<evidence type="ECO:0000256" key="6">
    <source>
        <dbReference type="SAM" id="MobiDB-lite"/>
    </source>
</evidence>
<dbReference type="GO" id="GO:0005886">
    <property type="term" value="C:plasma membrane"/>
    <property type="evidence" value="ECO:0007669"/>
    <property type="project" value="UniProtKB-SubCell"/>
</dbReference>
<dbReference type="PANTHER" id="PTHR39344">
    <property type="entry name" value="UPF0182 PROTEIN SLL1060"/>
    <property type="match status" value="1"/>
</dbReference>
<dbReference type="Proteomes" id="UP000065151">
    <property type="component" value="Chromosome"/>
</dbReference>
<evidence type="ECO:0000256" key="5">
    <source>
        <dbReference type="HAMAP-Rule" id="MF_01600"/>
    </source>
</evidence>
<evidence type="ECO:0000256" key="2">
    <source>
        <dbReference type="ARBA" id="ARBA00022692"/>
    </source>
</evidence>